<dbReference type="EMBL" id="MW390544">
    <property type="protein sequence ID" value="QRG44928.1"/>
    <property type="molecule type" value="Genomic_DNA"/>
</dbReference>
<protein>
    <submittedName>
        <fullName evidence="1">Uncharacterized protein</fullName>
    </submittedName>
</protein>
<sequence length="77" mass="8355">MLPLLIFNEPLLSSLTLLVLSLSFPETHNCCVYRVLPPSIFNSPFEESPTIVTLAPTLADLSIFADAINPPSGQVLD</sequence>
<reference evidence="1" key="1">
    <citation type="journal article" date="2021" name="Sci. Rep.">
        <title>Antibiotic resistance plasmid composition and architecture in Escherichia coli isolates from meat.</title>
        <authorList>
            <person name="Darphorn T.S."/>
            <person name="Bel K."/>
            <person name="Koenders-van Sint Anneland B.B."/>
            <person name="Brul S."/>
            <person name="Ter Kuile B.H."/>
        </authorList>
    </citation>
    <scope>NUCLEOTIDE SEQUENCE</scope>
    <source>
        <strain evidence="1">ESBL3301</strain>
    </source>
</reference>
<dbReference type="AlphaFoldDB" id="A0A890DLD5"/>
<geneLocation type="plasmid" evidence="1">
    <name>pESBL3301-IncF</name>
</geneLocation>
<accession>A0A890DLD5</accession>
<organism evidence="1">
    <name type="scientific">Escherichia coli</name>
    <dbReference type="NCBI Taxonomy" id="562"/>
    <lineage>
        <taxon>Bacteria</taxon>
        <taxon>Pseudomonadati</taxon>
        <taxon>Pseudomonadota</taxon>
        <taxon>Gammaproteobacteria</taxon>
        <taxon>Enterobacterales</taxon>
        <taxon>Enterobacteriaceae</taxon>
        <taxon>Escherichia</taxon>
    </lineage>
</organism>
<evidence type="ECO:0000313" key="1">
    <source>
        <dbReference type="EMBL" id="QRG44928.1"/>
    </source>
</evidence>
<proteinExistence type="predicted"/>
<keyword evidence="1" id="KW-0614">Plasmid</keyword>
<name>A0A890DLD5_ECOLX</name>